<dbReference type="SUPFAM" id="SSF48403">
    <property type="entry name" value="Ankyrin repeat"/>
    <property type="match status" value="1"/>
</dbReference>
<evidence type="ECO:0000256" key="3">
    <source>
        <dbReference type="SAM" id="SignalP"/>
    </source>
</evidence>
<dbReference type="InterPro" id="IPR002110">
    <property type="entry name" value="Ankyrin_rpt"/>
</dbReference>
<evidence type="ECO:0000256" key="1">
    <source>
        <dbReference type="PROSITE-ProRule" id="PRU00023"/>
    </source>
</evidence>
<dbReference type="PANTHER" id="PTHR24121:SF21">
    <property type="entry name" value="ANKYRIN REPEAT FAMILY PROTEIN"/>
    <property type="match status" value="1"/>
</dbReference>
<proteinExistence type="predicted"/>
<organism evidence="4 5">
    <name type="scientific">Oryza sativa subsp. indica</name>
    <name type="common">Rice</name>
    <dbReference type="NCBI Taxonomy" id="39946"/>
    <lineage>
        <taxon>Eukaryota</taxon>
        <taxon>Viridiplantae</taxon>
        <taxon>Streptophyta</taxon>
        <taxon>Embryophyta</taxon>
        <taxon>Tracheophyta</taxon>
        <taxon>Spermatophyta</taxon>
        <taxon>Magnoliopsida</taxon>
        <taxon>Liliopsida</taxon>
        <taxon>Poales</taxon>
        <taxon>Poaceae</taxon>
        <taxon>BOP clade</taxon>
        <taxon>Oryzoideae</taxon>
        <taxon>Oryzeae</taxon>
        <taxon>Oryzinae</taxon>
        <taxon>Oryza</taxon>
        <taxon>Oryza sativa</taxon>
    </lineage>
</organism>
<feature type="repeat" description="ANK" evidence="1">
    <location>
        <begin position="177"/>
        <end position="209"/>
    </location>
</feature>
<dbReference type="Gramene" id="BGIOSGA034983-TA">
    <property type="protein sequence ID" value="BGIOSGA034983-PA"/>
    <property type="gene ID" value="BGIOSGA034983"/>
</dbReference>
<dbReference type="STRING" id="39946.B8BJK3"/>
<protein>
    <submittedName>
        <fullName evidence="4">Uncharacterized protein</fullName>
    </submittedName>
</protein>
<keyword evidence="1" id="KW-0040">ANK repeat</keyword>
<feature type="signal peptide" evidence="3">
    <location>
        <begin position="1"/>
        <end position="31"/>
    </location>
</feature>
<dbReference type="PROSITE" id="PS50088">
    <property type="entry name" value="ANK_REPEAT"/>
    <property type="match status" value="2"/>
</dbReference>
<dbReference type="Pfam" id="PF12796">
    <property type="entry name" value="Ank_2"/>
    <property type="match status" value="1"/>
</dbReference>
<evidence type="ECO:0000313" key="5">
    <source>
        <dbReference type="Proteomes" id="UP000007015"/>
    </source>
</evidence>
<feature type="chain" id="PRO_5002868946" evidence="3">
    <location>
        <begin position="32"/>
        <end position="365"/>
    </location>
</feature>
<feature type="repeat" description="ANK" evidence="1">
    <location>
        <begin position="97"/>
        <end position="129"/>
    </location>
</feature>
<keyword evidence="5" id="KW-1185">Reference proteome</keyword>
<feature type="region of interest" description="Disordered" evidence="2">
    <location>
        <begin position="308"/>
        <end position="365"/>
    </location>
</feature>
<keyword evidence="3" id="KW-0732">Signal</keyword>
<dbReference type="AlphaFoldDB" id="B8BJK3"/>
<reference evidence="4 5" key="1">
    <citation type="journal article" date="2005" name="PLoS Biol.">
        <title>The genomes of Oryza sativa: a history of duplications.</title>
        <authorList>
            <person name="Yu J."/>
            <person name="Wang J."/>
            <person name="Lin W."/>
            <person name="Li S."/>
            <person name="Li H."/>
            <person name="Zhou J."/>
            <person name="Ni P."/>
            <person name="Dong W."/>
            <person name="Hu S."/>
            <person name="Zeng C."/>
            <person name="Zhang J."/>
            <person name="Zhang Y."/>
            <person name="Li R."/>
            <person name="Xu Z."/>
            <person name="Li S."/>
            <person name="Li X."/>
            <person name="Zheng H."/>
            <person name="Cong L."/>
            <person name="Lin L."/>
            <person name="Yin J."/>
            <person name="Geng J."/>
            <person name="Li G."/>
            <person name="Shi J."/>
            <person name="Liu J."/>
            <person name="Lv H."/>
            <person name="Li J."/>
            <person name="Wang J."/>
            <person name="Deng Y."/>
            <person name="Ran L."/>
            <person name="Shi X."/>
            <person name="Wang X."/>
            <person name="Wu Q."/>
            <person name="Li C."/>
            <person name="Ren X."/>
            <person name="Wang J."/>
            <person name="Wang X."/>
            <person name="Li D."/>
            <person name="Liu D."/>
            <person name="Zhang X."/>
            <person name="Ji Z."/>
            <person name="Zhao W."/>
            <person name="Sun Y."/>
            <person name="Zhang Z."/>
            <person name="Bao J."/>
            <person name="Han Y."/>
            <person name="Dong L."/>
            <person name="Ji J."/>
            <person name="Chen P."/>
            <person name="Wu S."/>
            <person name="Liu J."/>
            <person name="Xiao Y."/>
            <person name="Bu D."/>
            <person name="Tan J."/>
            <person name="Yang L."/>
            <person name="Ye C."/>
            <person name="Zhang J."/>
            <person name="Xu J."/>
            <person name="Zhou Y."/>
            <person name="Yu Y."/>
            <person name="Zhang B."/>
            <person name="Zhuang S."/>
            <person name="Wei H."/>
            <person name="Liu B."/>
            <person name="Lei M."/>
            <person name="Yu H."/>
            <person name="Li Y."/>
            <person name="Xu H."/>
            <person name="Wei S."/>
            <person name="He X."/>
            <person name="Fang L."/>
            <person name="Zhang Z."/>
            <person name="Zhang Y."/>
            <person name="Huang X."/>
            <person name="Su Z."/>
            <person name="Tong W."/>
            <person name="Li J."/>
            <person name="Tong Z."/>
            <person name="Li S."/>
            <person name="Ye J."/>
            <person name="Wang L."/>
            <person name="Fang L."/>
            <person name="Lei T."/>
            <person name="Chen C."/>
            <person name="Chen H."/>
            <person name="Xu Z."/>
            <person name="Li H."/>
            <person name="Huang H."/>
            <person name="Zhang F."/>
            <person name="Xu H."/>
            <person name="Li N."/>
            <person name="Zhao C."/>
            <person name="Li S."/>
            <person name="Dong L."/>
            <person name="Huang Y."/>
            <person name="Li L."/>
            <person name="Xi Y."/>
            <person name="Qi Q."/>
            <person name="Li W."/>
            <person name="Zhang B."/>
            <person name="Hu W."/>
            <person name="Zhang Y."/>
            <person name="Tian X."/>
            <person name="Jiao Y."/>
            <person name="Liang X."/>
            <person name="Jin J."/>
            <person name="Gao L."/>
            <person name="Zheng W."/>
            <person name="Hao B."/>
            <person name="Liu S."/>
            <person name="Wang W."/>
            <person name="Yuan L."/>
            <person name="Cao M."/>
            <person name="McDermott J."/>
            <person name="Samudrala R."/>
            <person name="Wang J."/>
            <person name="Wong G.K."/>
            <person name="Yang H."/>
        </authorList>
    </citation>
    <scope>NUCLEOTIDE SEQUENCE [LARGE SCALE GENOMIC DNA]</scope>
    <source>
        <strain evidence="5">cv. 93-11</strain>
    </source>
</reference>
<dbReference type="HOGENOM" id="CLU_759498_0_0_1"/>
<sequence>MDPKLLRAAGRGDCAVLEALLLGAAAAAAAAAKPNQQVAIDVGSGQQSPLLLDAATTPQGDSALHVVAASGDGEGSLRCARTIYSHAARLLDRPNARGDTPLHCAARAGNAAMVRCLLDMAREEELAGSAGRVAEVMERQNGRRETALHDAVRLGDKQLVDHLISVHPRLARLPGGDGMSPLYLAVSLGHDHIAEALHQQGDELSYAGPAGQTALHAAVLRGAGMTMGRGGTGLDRNGPAPNLRLYPPSLAWYHLRVKSFPAPDPDRGPASCRERGHTRTVAAKMRWLIEEASVAEIWRRCRSRLRATKTKAKQPTTCDEGTTAGDTRRSCSSRRCSESAAAGDPRPRRRCSSRPGLTRRSLAGS</sequence>
<dbReference type="Gene3D" id="1.25.40.20">
    <property type="entry name" value="Ankyrin repeat-containing domain"/>
    <property type="match status" value="2"/>
</dbReference>
<evidence type="ECO:0000256" key="2">
    <source>
        <dbReference type="SAM" id="MobiDB-lite"/>
    </source>
</evidence>
<dbReference type="PANTHER" id="PTHR24121">
    <property type="entry name" value="NO MECHANORECEPTOR POTENTIAL C, ISOFORM D-RELATED"/>
    <property type="match status" value="1"/>
</dbReference>
<name>B8BJK3_ORYSI</name>
<dbReference type="Pfam" id="PF00023">
    <property type="entry name" value="Ank"/>
    <property type="match status" value="1"/>
</dbReference>
<dbReference type="SMART" id="SM00248">
    <property type="entry name" value="ANK"/>
    <property type="match status" value="4"/>
</dbReference>
<evidence type="ECO:0000313" key="4">
    <source>
        <dbReference type="EMBL" id="EEC67839.1"/>
    </source>
</evidence>
<dbReference type="Proteomes" id="UP000007015">
    <property type="component" value="Chromosome 11"/>
</dbReference>
<dbReference type="InterPro" id="IPR036770">
    <property type="entry name" value="Ankyrin_rpt-contain_sf"/>
</dbReference>
<accession>B8BJK3</accession>
<dbReference type="EMBL" id="CM000136">
    <property type="protein sequence ID" value="EEC67839.1"/>
    <property type="molecule type" value="Genomic_DNA"/>
</dbReference>
<dbReference type="PROSITE" id="PS50297">
    <property type="entry name" value="ANK_REP_REGION"/>
    <property type="match status" value="2"/>
</dbReference>
<gene>
    <name evidence="4" type="ORF">OsI_35447</name>
</gene>